<sequence>MKKLPIDEILSTLRTTICDSMNTVLVAPPGAGKTTRLPLALLQESWLIGKKILVLEPRRLAARAAARQMAVLLGEKVGETVGYRIRLDSCISSKTRIEVITEGILTRLLQNDPGVEDVGMIIFDEFHERSLHADLGLALCLQTQSVLREDLKIVIMSATLDTGPIASLLGDAPVIISEGVSFPVETHYAQRPITEQIELAVVRKIQEAASEEGGDMLVFLPGAGEIHRVESQLLKIGMQKDAMIIKLYGGLSQEYQDLAMFSQTLGKRKIVLATSIAQTSITLEGMHIVIDSGLMRIPRFSARTGMMHLETVKVSRDVSDQRRGRAGRTKEGICYRLWTYEEEVVHRDKNTPEIMEADLTSLVLELAAWGIHNPGELQWLDLPPEPAFLQARQLLFQLGALSCDGRITSHGQQLIKIGLHPRIAHMVFQGLRLGYGKLACEMAAILNHRELFQGLSDVDLRLRIELVRKGGYHTIETEIRYWKQIFAVPQGGSDNLEACGLLLAFAYPERIGQGRGDGRFLLRNGHGAVFKEPQLLAMEPYLVAAELGGDQQGEKRIFLAAPVHLYMIKEHFDEQISVQERIVWDHEAKAVRARRIEKFDALLLESMPLANCNKEDVLFALLEGIKEEGLHILPWTKSACQFRQRLMFMHKIDPDWPNVSDDFLKITLEEWLAPYLYGMINCDHLQRLNLTAILGGMLSWEQGQKLNEWAPTHILVPSGQRIPIDYSDAAVPVLAVKLQEMFGLKETPKIGQGKVAMTLHLLSPAHRLVQVTKDIASFWDNTYFQVKKDLMGRYPKHYWPDDPLKAMPTHRVRPHS</sequence>
<evidence type="ECO:0000256" key="1">
    <source>
        <dbReference type="ARBA" id="ARBA00022741"/>
    </source>
</evidence>
<dbReference type="InterPro" id="IPR011545">
    <property type="entry name" value="DEAD/DEAH_box_helicase_dom"/>
</dbReference>
<evidence type="ECO:0000313" key="7">
    <source>
        <dbReference type="EMBL" id="SFL77615.1"/>
    </source>
</evidence>
<dbReference type="Gene3D" id="1.20.120.1080">
    <property type="match status" value="1"/>
</dbReference>
<feature type="domain" description="Helicase C-terminal" evidence="6">
    <location>
        <begin position="201"/>
        <end position="370"/>
    </location>
</feature>
<dbReference type="SMART" id="SM00487">
    <property type="entry name" value="DEXDc"/>
    <property type="match status" value="1"/>
</dbReference>
<dbReference type="PANTHER" id="PTHR43519">
    <property type="entry name" value="ATP-DEPENDENT RNA HELICASE HRPB"/>
    <property type="match status" value="1"/>
</dbReference>
<dbReference type="STRING" id="1123291.SAMN04490355_101753"/>
<dbReference type="SUPFAM" id="SSF52540">
    <property type="entry name" value="P-loop containing nucleoside triphosphate hydrolases"/>
    <property type="match status" value="1"/>
</dbReference>
<dbReference type="Proteomes" id="UP000199520">
    <property type="component" value="Unassembled WGS sequence"/>
</dbReference>
<dbReference type="EMBL" id="FOTS01000017">
    <property type="protein sequence ID" value="SFL77615.1"/>
    <property type="molecule type" value="Genomic_DNA"/>
</dbReference>
<dbReference type="CDD" id="cd18791">
    <property type="entry name" value="SF2_C_RHA"/>
    <property type="match status" value="1"/>
</dbReference>
<keyword evidence="1" id="KW-0547">Nucleotide-binding</keyword>
<dbReference type="AlphaFoldDB" id="A0A1I4KFN5"/>
<dbReference type="InterPro" id="IPR014001">
    <property type="entry name" value="Helicase_ATP-bd"/>
</dbReference>
<keyword evidence="3 7" id="KW-0347">Helicase</keyword>
<dbReference type="GO" id="GO:0004386">
    <property type="term" value="F:helicase activity"/>
    <property type="evidence" value="ECO:0007669"/>
    <property type="project" value="UniProtKB-KW"/>
</dbReference>
<evidence type="ECO:0000313" key="8">
    <source>
        <dbReference type="Proteomes" id="UP000199520"/>
    </source>
</evidence>
<name>A0A1I4KFN5_9FIRM</name>
<dbReference type="PROSITE" id="PS51194">
    <property type="entry name" value="HELICASE_CTER"/>
    <property type="match status" value="1"/>
</dbReference>
<evidence type="ECO:0000256" key="3">
    <source>
        <dbReference type="ARBA" id="ARBA00022806"/>
    </source>
</evidence>
<organism evidence="7 8">
    <name type="scientific">Pelosinus propionicus DSM 13327</name>
    <dbReference type="NCBI Taxonomy" id="1123291"/>
    <lineage>
        <taxon>Bacteria</taxon>
        <taxon>Bacillati</taxon>
        <taxon>Bacillota</taxon>
        <taxon>Negativicutes</taxon>
        <taxon>Selenomonadales</taxon>
        <taxon>Sporomusaceae</taxon>
        <taxon>Pelosinus</taxon>
    </lineage>
</organism>
<dbReference type="PROSITE" id="PS51192">
    <property type="entry name" value="HELICASE_ATP_BIND_1"/>
    <property type="match status" value="1"/>
</dbReference>
<dbReference type="CDD" id="cd17990">
    <property type="entry name" value="DEXHc_HrpB"/>
    <property type="match status" value="1"/>
</dbReference>
<feature type="domain" description="Helicase ATP-binding" evidence="5">
    <location>
        <begin position="14"/>
        <end position="178"/>
    </location>
</feature>
<dbReference type="SMART" id="SM00490">
    <property type="entry name" value="HELICc"/>
    <property type="match status" value="1"/>
</dbReference>
<evidence type="ECO:0000259" key="5">
    <source>
        <dbReference type="PROSITE" id="PS51192"/>
    </source>
</evidence>
<evidence type="ECO:0000256" key="2">
    <source>
        <dbReference type="ARBA" id="ARBA00022801"/>
    </source>
</evidence>
<dbReference type="GO" id="GO:0016787">
    <property type="term" value="F:hydrolase activity"/>
    <property type="evidence" value="ECO:0007669"/>
    <property type="project" value="UniProtKB-KW"/>
</dbReference>
<dbReference type="Gene3D" id="3.40.50.300">
    <property type="entry name" value="P-loop containing nucleotide triphosphate hydrolases"/>
    <property type="match status" value="2"/>
</dbReference>
<dbReference type="InterPro" id="IPR010225">
    <property type="entry name" value="HrpB"/>
</dbReference>
<dbReference type="OrthoDB" id="9808833at2"/>
<dbReference type="Pfam" id="PF08482">
    <property type="entry name" value="HrpB_C"/>
    <property type="match status" value="1"/>
</dbReference>
<dbReference type="FunFam" id="3.40.50.300:FF:002125">
    <property type="entry name" value="ATP-dependent helicase HrpB"/>
    <property type="match status" value="1"/>
</dbReference>
<dbReference type="InterPro" id="IPR001650">
    <property type="entry name" value="Helicase_C-like"/>
</dbReference>
<dbReference type="InterPro" id="IPR013689">
    <property type="entry name" value="RNA_helicase_ATP-dep_HrpB_C"/>
</dbReference>
<evidence type="ECO:0000256" key="4">
    <source>
        <dbReference type="ARBA" id="ARBA00022840"/>
    </source>
</evidence>
<accession>A0A1I4KFN5</accession>
<reference evidence="8" key="1">
    <citation type="submission" date="2016-10" db="EMBL/GenBank/DDBJ databases">
        <authorList>
            <person name="Varghese N."/>
            <person name="Submissions S."/>
        </authorList>
    </citation>
    <scope>NUCLEOTIDE SEQUENCE [LARGE SCALE GENOMIC DNA]</scope>
    <source>
        <strain evidence="8">DSM 13327</strain>
    </source>
</reference>
<dbReference type="SMART" id="SM00847">
    <property type="entry name" value="HA2"/>
    <property type="match status" value="1"/>
</dbReference>
<dbReference type="RefSeq" id="WP_090936711.1">
    <property type="nucleotide sequence ID" value="NZ_FOTS01000017.1"/>
</dbReference>
<dbReference type="GO" id="GO:0003676">
    <property type="term" value="F:nucleic acid binding"/>
    <property type="evidence" value="ECO:0007669"/>
    <property type="project" value="InterPro"/>
</dbReference>
<dbReference type="InterPro" id="IPR049614">
    <property type="entry name" value="HrpB_DEXH"/>
</dbReference>
<protein>
    <submittedName>
        <fullName evidence="7">ATP-dependent helicase HrpB</fullName>
    </submittedName>
</protein>
<dbReference type="InterPro" id="IPR007502">
    <property type="entry name" value="Helicase-assoc_dom"/>
</dbReference>
<dbReference type="Pfam" id="PF00271">
    <property type="entry name" value="Helicase_C"/>
    <property type="match status" value="1"/>
</dbReference>
<dbReference type="NCBIfam" id="TIGR01970">
    <property type="entry name" value="DEAH_box_HrpB"/>
    <property type="match status" value="1"/>
</dbReference>
<keyword evidence="8" id="KW-1185">Reference proteome</keyword>
<dbReference type="InterPro" id="IPR027417">
    <property type="entry name" value="P-loop_NTPase"/>
</dbReference>
<gene>
    <name evidence="7" type="ORF">SAMN04490355_101753</name>
</gene>
<dbReference type="GO" id="GO:0005524">
    <property type="term" value="F:ATP binding"/>
    <property type="evidence" value="ECO:0007669"/>
    <property type="project" value="UniProtKB-KW"/>
</dbReference>
<evidence type="ECO:0000259" key="6">
    <source>
        <dbReference type="PROSITE" id="PS51194"/>
    </source>
</evidence>
<dbReference type="PANTHER" id="PTHR43519:SF1">
    <property type="entry name" value="ATP-DEPENDENT RNA HELICASE HRPB"/>
    <property type="match status" value="1"/>
</dbReference>
<dbReference type="PIRSF" id="PIRSF005496">
    <property type="entry name" value="ATP_hel_hrpB"/>
    <property type="match status" value="1"/>
</dbReference>
<proteinExistence type="predicted"/>
<dbReference type="Pfam" id="PF00270">
    <property type="entry name" value="DEAD"/>
    <property type="match status" value="1"/>
</dbReference>
<keyword evidence="2" id="KW-0378">Hydrolase</keyword>
<keyword evidence="4" id="KW-0067">ATP-binding</keyword>